<dbReference type="Proteomes" id="UP001331761">
    <property type="component" value="Unassembled WGS sequence"/>
</dbReference>
<dbReference type="InterPro" id="IPR001534">
    <property type="entry name" value="Transthyretin-like"/>
</dbReference>
<reference evidence="6 7" key="1">
    <citation type="submission" date="2019-10" db="EMBL/GenBank/DDBJ databases">
        <title>Assembly and Annotation for the nematode Trichostrongylus colubriformis.</title>
        <authorList>
            <person name="Martin J."/>
        </authorList>
    </citation>
    <scope>NUCLEOTIDE SEQUENCE [LARGE SCALE GENOMIC DNA]</scope>
    <source>
        <strain evidence="6">G859</strain>
        <tissue evidence="6">Whole worm</tissue>
    </source>
</reference>
<dbReference type="EMBL" id="WIXE01004765">
    <property type="protein sequence ID" value="KAK5982742.1"/>
    <property type="molecule type" value="Genomic_DNA"/>
</dbReference>
<keyword evidence="7" id="KW-1185">Reference proteome</keyword>
<protein>
    <recommendedName>
        <fullName evidence="8">Transthyretin-like family protein</fullName>
    </recommendedName>
</protein>
<evidence type="ECO:0000256" key="4">
    <source>
        <dbReference type="ARBA" id="ARBA00022729"/>
    </source>
</evidence>
<keyword evidence="4 5" id="KW-0732">Signal</keyword>
<evidence type="ECO:0000313" key="7">
    <source>
        <dbReference type="Proteomes" id="UP001331761"/>
    </source>
</evidence>
<dbReference type="GO" id="GO:0005576">
    <property type="term" value="C:extracellular region"/>
    <property type="evidence" value="ECO:0007669"/>
    <property type="project" value="UniProtKB-SubCell"/>
</dbReference>
<accession>A0AAN8IV59</accession>
<evidence type="ECO:0000256" key="3">
    <source>
        <dbReference type="ARBA" id="ARBA00022525"/>
    </source>
</evidence>
<feature type="chain" id="PRO_5042849202" description="Transthyretin-like family protein" evidence="5">
    <location>
        <begin position="19"/>
        <end position="132"/>
    </location>
</feature>
<dbReference type="AlphaFoldDB" id="A0AAN8IV59"/>
<comment type="similarity">
    <text evidence="2">Belongs to the nematode transthyretin-like family.</text>
</comment>
<comment type="caution">
    <text evidence="6">The sequence shown here is derived from an EMBL/GenBank/DDBJ whole genome shotgun (WGS) entry which is preliminary data.</text>
</comment>
<evidence type="ECO:0008006" key="8">
    <source>
        <dbReference type="Google" id="ProtNLM"/>
    </source>
</evidence>
<organism evidence="6 7">
    <name type="scientific">Trichostrongylus colubriformis</name>
    <name type="common">Black scour worm</name>
    <dbReference type="NCBI Taxonomy" id="6319"/>
    <lineage>
        <taxon>Eukaryota</taxon>
        <taxon>Metazoa</taxon>
        <taxon>Ecdysozoa</taxon>
        <taxon>Nematoda</taxon>
        <taxon>Chromadorea</taxon>
        <taxon>Rhabditida</taxon>
        <taxon>Rhabditina</taxon>
        <taxon>Rhabditomorpha</taxon>
        <taxon>Strongyloidea</taxon>
        <taxon>Trichostrongylidae</taxon>
        <taxon>Trichostrongylus</taxon>
    </lineage>
</organism>
<dbReference type="GO" id="GO:0009986">
    <property type="term" value="C:cell surface"/>
    <property type="evidence" value="ECO:0007669"/>
    <property type="project" value="InterPro"/>
</dbReference>
<dbReference type="Pfam" id="PF01060">
    <property type="entry name" value="TTR-52"/>
    <property type="match status" value="1"/>
</dbReference>
<name>A0AAN8IV59_TRICO</name>
<feature type="signal peptide" evidence="5">
    <location>
        <begin position="1"/>
        <end position="18"/>
    </location>
</feature>
<dbReference type="Gene3D" id="2.60.40.3330">
    <property type="match status" value="1"/>
</dbReference>
<evidence type="ECO:0000256" key="5">
    <source>
        <dbReference type="SAM" id="SignalP"/>
    </source>
</evidence>
<comment type="subcellular location">
    <subcellularLocation>
        <location evidence="1">Secreted</location>
    </subcellularLocation>
</comment>
<keyword evidence="3" id="KW-0964">Secreted</keyword>
<dbReference type="PANTHER" id="PTHR21700:SF120">
    <property type="entry name" value="TRANSTHYRETIN-LIKE PROTEIN 15"/>
    <property type="match status" value="1"/>
</dbReference>
<gene>
    <name evidence="6" type="ORF">GCK32_020750</name>
</gene>
<evidence type="ECO:0000313" key="6">
    <source>
        <dbReference type="EMBL" id="KAK5982742.1"/>
    </source>
</evidence>
<dbReference type="PANTHER" id="PTHR21700">
    <property type="entry name" value="TRANSTHYRETIN-LIKE FAMILY PROTEIN-RELATED"/>
    <property type="match status" value="1"/>
</dbReference>
<sequence length="132" mass="14946">MRIVLLTLALKLVTLVDAKMQSITVKGITLCKKKPMSGVIVELWERDLLTPNDLLRRVKSGVHGEFSVSGHENEIGTIEPFLKFIHICNVKKPSCKRVTEYSVPKSKINGVYNMTYVALDIFTAKDKLKCRR</sequence>
<evidence type="ECO:0000256" key="2">
    <source>
        <dbReference type="ARBA" id="ARBA00010112"/>
    </source>
</evidence>
<evidence type="ECO:0000256" key="1">
    <source>
        <dbReference type="ARBA" id="ARBA00004613"/>
    </source>
</evidence>
<dbReference type="InterPro" id="IPR038479">
    <property type="entry name" value="Transthyretin-like_sf"/>
</dbReference>
<proteinExistence type="inferred from homology"/>